<sequence length="348" mass="38478">MSWAPSENRYETMVYNRCGKSGLKLPAISLGLWHNFGEDNTHANKRAICRQAFDSGITHFDLANNYGPPKGSAEEAFGKILKEDFNGYRDELIISSKAGYDMWPGPYGEWGSRKYLIASLDQSLKRMGLDYVDIFYSHRFDPDTPLEETMGALDQIVRQGKALYIGISSYNSHRTKEAIAILKELGTPLLIHQPSYSMLNRWVEEDGLLDTLEENGIGSIVFSPLAQGMLTTKYLNGIPQGSRATQGKSLPQTFLSESTLASIKALNDIAADRGQTLAQMALAWVLRNGRVTSALIGASRPEQVTDCAGAIGNLTFTEAELIEIDKFAQDANINIWAQSAEREGPTRK</sequence>
<dbReference type="OrthoDB" id="9803483at2"/>
<evidence type="ECO:0000256" key="1">
    <source>
        <dbReference type="ARBA" id="ARBA00006515"/>
    </source>
</evidence>
<evidence type="ECO:0000259" key="4">
    <source>
        <dbReference type="Pfam" id="PF00248"/>
    </source>
</evidence>
<dbReference type="InterPro" id="IPR005399">
    <property type="entry name" value="K_chnl_volt-dep_bsu_KCNAB-rel"/>
</dbReference>
<organism evidence="5 6">
    <name type="scientific">Pseudovibrio exalbescens</name>
    <dbReference type="NCBI Taxonomy" id="197461"/>
    <lineage>
        <taxon>Bacteria</taxon>
        <taxon>Pseudomonadati</taxon>
        <taxon>Pseudomonadota</taxon>
        <taxon>Alphaproteobacteria</taxon>
        <taxon>Hyphomicrobiales</taxon>
        <taxon>Stappiaceae</taxon>
        <taxon>Pseudovibrio</taxon>
    </lineage>
</organism>
<protein>
    <submittedName>
        <fullName evidence="5">L-glyceraldehyde 3-phosphate reductase</fullName>
    </submittedName>
</protein>
<evidence type="ECO:0000313" key="5">
    <source>
        <dbReference type="EMBL" id="OKL43476.1"/>
    </source>
</evidence>
<dbReference type="Gene3D" id="3.20.20.100">
    <property type="entry name" value="NADP-dependent oxidoreductase domain"/>
    <property type="match status" value="1"/>
</dbReference>
<keyword evidence="2" id="KW-0521">NADP</keyword>
<keyword evidence="3" id="KW-0560">Oxidoreductase</keyword>
<dbReference type="GO" id="GO:0016616">
    <property type="term" value="F:oxidoreductase activity, acting on the CH-OH group of donors, NAD or NADP as acceptor"/>
    <property type="evidence" value="ECO:0007669"/>
    <property type="project" value="InterPro"/>
</dbReference>
<dbReference type="AlphaFoldDB" id="A0A1U7JFE1"/>
<dbReference type="InterPro" id="IPR036812">
    <property type="entry name" value="NAD(P)_OxRdtase_dom_sf"/>
</dbReference>
<dbReference type="InterPro" id="IPR047628">
    <property type="entry name" value="GAP_reductase"/>
</dbReference>
<dbReference type="Pfam" id="PF00248">
    <property type="entry name" value="Aldo_ket_red"/>
    <property type="match status" value="1"/>
</dbReference>
<dbReference type="EMBL" id="LVVZ01000019">
    <property type="protein sequence ID" value="OKL43476.1"/>
    <property type="molecule type" value="Genomic_DNA"/>
</dbReference>
<keyword evidence="6" id="KW-1185">Reference proteome</keyword>
<evidence type="ECO:0000256" key="3">
    <source>
        <dbReference type="ARBA" id="ARBA00023002"/>
    </source>
</evidence>
<dbReference type="STRING" id="197461.A3843_12580"/>
<feature type="domain" description="NADP-dependent oxidoreductase" evidence="4">
    <location>
        <begin position="28"/>
        <end position="327"/>
    </location>
</feature>
<comment type="caution">
    <text evidence="5">The sequence shown here is derived from an EMBL/GenBank/DDBJ whole genome shotgun (WGS) entry which is preliminary data.</text>
</comment>
<evidence type="ECO:0000313" key="6">
    <source>
        <dbReference type="Proteomes" id="UP000185783"/>
    </source>
</evidence>
<gene>
    <name evidence="5" type="ORF">A3843_12580</name>
</gene>
<dbReference type="CDD" id="cd19150">
    <property type="entry name" value="AKR_AKR14A1"/>
    <property type="match status" value="1"/>
</dbReference>
<reference evidence="5 6" key="1">
    <citation type="submission" date="2016-03" db="EMBL/GenBank/DDBJ databases">
        <title>Genome sequence of Nesiotobacter sp. nov., a moderately halophilic alphaproteobacterium isolated from the Yellow Sea, China.</title>
        <authorList>
            <person name="Zhang G."/>
            <person name="Zhang R."/>
        </authorList>
    </citation>
    <scope>NUCLEOTIDE SEQUENCE [LARGE SCALE GENOMIC DNA]</scope>
    <source>
        <strain evidence="5 6">WB1-6</strain>
    </source>
</reference>
<accession>A0A1U7JFE1</accession>
<evidence type="ECO:0000256" key="2">
    <source>
        <dbReference type="ARBA" id="ARBA00022857"/>
    </source>
</evidence>
<proteinExistence type="inferred from homology"/>
<dbReference type="GO" id="GO:0051596">
    <property type="term" value="P:methylglyoxal catabolic process"/>
    <property type="evidence" value="ECO:0007669"/>
    <property type="project" value="InterPro"/>
</dbReference>
<dbReference type="PANTHER" id="PTHR43150">
    <property type="entry name" value="HYPERKINETIC, ISOFORM M"/>
    <property type="match status" value="1"/>
</dbReference>
<dbReference type="InterPro" id="IPR023210">
    <property type="entry name" value="NADP_OxRdtase_dom"/>
</dbReference>
<dbReference type="PANTHER" id="PTHR43150:SF4">
    <property type="entry name" value="L-GLYCERALDEHYDE 3-PHOSPHATE REDUCTASE"/>
    <property type="match status" value="1"/>
</dbReference>
<dbReference type="NCBIfam" id="NF007388">
    <property type="entry name" value="PRK09912.1"/>
    <property type="match status" value="1"/>
</dbReference>
<dbReference type="Proteomes" id="UP000185783">
    <property type="component" value="Unassembled WGS sequence"/>
</dbReference>
<name>A0A1U7JFE1_9HYPH</name>
<comment type="similarity">
    <text evidence="1">Belongs to the shaker potassium channel beta subunit family.</text>
</comment>
<dbReference type="SUPFAM" id="SSF51430">
    <property type="entry name" value="NAD(P)-linked oxidoreductase"/>
    <property type="match status" value="1"/>
</dbReference>
<dbReference type="RefSeq" id="WP_028480978.1">
    <property type="nucleotide sequence ID" value="NZ_LVVZ01000019.1"/>
</dbReference>